<comment type="function">
    <text evidence="3">Involved in ubiquitin-mediated protein degradation. Regulatory factor in the ubiquitin/proteasome pathway that controls the turnover of proteasome substrates. Targets proteasomes to the nucleus and facilitates the degradation of nuclear proteins.</text>
</comment>
<dbReference type="GO" id="GO:0015031">
    <property type="term" value="P:protein transport"/>
    <property type="evidence" value="ECO:0007669"/>
    <property type="project" value="UniProtKB-UniRule"/>
</dbReference>
<feature type="region of interest" description="Disordered" evidence="4">
    <location>
        <begin position="67"/>
        <end position="132"/>
    </location>
</feature>
<dbReference type="EMBL" id="KN822018">
    <property type="protein sequence ID" value="KIM66267.1"/>
    <property type="molecule type" value="Genomic_DNA"/>
</dbReference>
<dbReference type="GO" id="GO:0031144">
    <property type="term" value="P:proteasome localization"/>
    <property type="evidence" value="ECO:0007669"/>
    <property type="project" value="UniProtKB-UniRule"/>
</dbReference>
<reference evidence="5 6" key="1">
    <citation type="submission" date="2014-04" db="EMBL/GenBank/DDBJ databases">
        <authorList>
            <consortium name="DOE Joint Genome Institute"/>
            <person name="Kuo A."/>
            <person name="Kohler A."/>
            <person name="Nagy L.G."/>
            <person name="Floudas D."/>
            <person name="Copeland A."/>
            <person name="Barry K.W."/>
            <person name="Cichocki N."/>
            <person name="Veneault-Fourrey C."/>
            <person name="LaButti K."/>
            <person name="Lindquist E.A."/>
            <person name="Lipzen A."/>
            <person name="Lundell T."/>
            <person name="Morin E."/>
            <person name="Murat C."/>
            <person name="Sun H."/>
            <person name="Tunlid A."/>
            <person name="Henrissat B."/>
            <person name="Grigoriev I.V."/>
            <person name="Hibbett D.S."/>
            <person name="Martin F."/>
            <person name="Nordberg H.P."/>
            <person name="Cantor M.N."/>
            <person name="Hua S.X."/>
        </authorList>
    </citation>
    <scope>NUCLEOTIDE SEQUENCE [LARGE SCALE GENOMIC DNA]</scope>
    <source>
        <strain evidence="5 6">Foug A</strain>
    </source>
</reference>
<comment type="subcellular location">
    <subcellularLocation>
        <location evidence="3">Cytoplasm</location>
    </subcellularLocation>
    <subcellularLocation>
        <location evidence="3">Nucleus</location>
    </subcellularLocation>
</comment>
<dbReference type="GO" id="GO:0005737">
    <property type="term" value="C:cytoplasm"/>
    <property type="evidence" value="ECO:0007669"/>
    <property type="project" value="UniProtKB-SubCell"/>
</dbReference>
<evidence type="ECO:0000256" key="3">
    <source>
        <dbReference type="RuleBase" id="RU368013"/>
    </source>
</evidence>
<keyword evidence="3" id="KW-0963">Cytoplasm</keyword>
<evidence type="ECO:0000256" key="4">
    <source>
        <dbReference type="SAM" id="MobiDB-lite"/>
    </source>
</evidence>
<proteinExistence type="inferred from homology"/>
<gene>
    <name evidence="5" type="ORF">SCLCIDRAFT_1211506</name>
</gene>
<dbReference type="GO" id="GO:0071630">
    <property type="term" value="P:nuclear protein quality control by the ubiquitin-proteasome system"/>
    <property type="evidence" value="ECO:0007669"/>
    <property type="project" value="UniProtKB-UniRule"/>
</dbReference>
<evidence type="ECO:0000256" key="2">
    <source>
        <dbReference type="ARBA" id="ARBA00023242"/>
    </source>
</evidence>
<dbReference type="InterPro" id="IPR038422">
    <property type="entry name" value="Cut8/Sts1_sf"/>
</dbReference>
<dbReference type="HOGENOM" id="CLU_056224_0_0_1"/>
<comment type="subunit">
    <text evidence="3">Binds the proteasome.</text>
</comment>
<evidence type="ECO:0000313" key="5">
    <source>
        <dbReference type="EMBL" id="KIM66267.1"/>
    </source>
</evidence>
<evidence type="ECO:0000313" key="6">
    <source>
        <dbReference type="Proteomes" id="UP000053989"/>
    </source>
</evidence>
<feature type="compositionally biased region" description="Basic and acidic residues" evidence="4">
    <location>
        <begin position="84"/>
        <end position="100"/>
    </location>
</feature>
<sequence>MANVVYPQLDFLHNPANHPSSRFGFGFGLPGSSSAFGTGKQEAGHKQPSALQQLSSHMNIPHPIQRVHKRRHEPDDEAESPRQTARDVTMDRSPTPERPKRSAPKRAKVVQPTDAKDDSHTKESKQRNEEDDVDVGVLLASLPPQSLLPLLNAMINAQPSLKSLILPLIPRPTLDMAIQALDQSSRKLRDAYPYSNTPTFAPFSTTSSLGFGFGVGPSRPTFSGLDCQRPTNGTDGSQMRESYVLSRLRPHINDFVSACVSYIPYFSYVSTTEIPQGCGTPSRSYAAALQLQHKDKSHPTETFLFLSALTSHIISQPPLSQSSLAPLLLPRLSQEWVAWIDRIGEVVNHEGGMFGGETVRAWERTLDGFADARGPEGWNVMKDMRDRWVAKVGWLVGRNVLHPMEEEV</sequence>
<name>A0A0C3AMS0_9AGAM</name>
<dbReference type="GO" id="GO:0070628">
    <property type="term" value="F:proteasome binding"/>
    <property type="evidence" value="ECO:0007669"/>
    <property type="project" value="TreeGrafter"/>
</dbReference>
<dbReference type="AlphaFoldDB" id="A0A0C3AMS0"/>
<feature type="compositionally biased region" description="Basic and acidic residues" evidence="4">
    <location>
        <begin position="114"/>
        <end position="128"/>
    </location>
</feature>
<dbReference type="OrthoDB" id="10061064at2759"/>
<organism evidence="5 6">
    <name type="scientific">Scleroderma citrinum Foug A</name>
    <dbReference type="NCBI Taxonomy" id="1036808"/>
    <lineage>
        <taxon>Eukaryota</taxon>
        <taxon>Fungi</taxon>
        <taxon>Dikarya</taxon>
        <taxon>Basidiomycota</taxon>
        <taxon>Agaricomycotina</taxon>
        <taxon>Agaricomycetes</taxon>
        <taxon>Agaricomycetidae</taxon>
        <taxon>Boletales</taxon>
        <taxon>Sclerodermatineae</taxon>
        <taxon>Sclerodermataceae</taxon>
        <taxon>Scleroderma</taxon>
    </lineage>
</organism>
<dbReference type="Pfam" id="PF08559">
    <property type="entry name" value="Cut8"/>
    <property type="match status" value="1"/>
</dbReference>
<keyword evidence="3" id="KW-0653">Protein transport</keyword>
<comment type="similarity">
    <text evidence="1 3">Belongs to the cut8/STS1 family.</text>
</comment>
<dbReference type="GO" id="GO:0031965">
    <property type="term" value="C:nuclear membrane"/>
    <property type="evidence" value="ECO:0007669"/>
    <property type="project" value="TreeGrafter"/>
</dbReference>
<accession>A0A0C3AMS0</accession>
<protein>
    <recommendedName>
        <fullName evidence="3">Tethering factor for nuclear proteasome STS1</fullName>
    </recommendedName>
</protein>
<dbReference type="STRING" id="1036808.A0A0C3AMS0"/>
<reference evidence="6" key="2">
    <citation type="submission" date="2015-01" db="EMBL/GenBank/DDBJ databases">
        <title>Evolutionary Origins and Diversification of the Mycorrhizal Mutualists.</title>
        <authorList>
            <consortium name="DOE Joint Genome Institute"/>
            <consortium name="Mycorrhizal Genomics Consortium"/>
            <person name="Kohler A."/>
            <person name="Kuo A."/>
            <person name="Nagy L.G."/>
            <person name="Floudas D."/>
            <person name="Copeland A."/>
            <person name="Barry K.W."/>
            <person name="Cichocki N."/>
            <person name="Veneault-Fourrey C."/>
            <person name="LaButti K."/>
            <person name="Lindquist E.A."/>
            <person name="Lipzen A."/>
            <person name="Lundell T."/>
            <person name="Morin E."/>
            <person name="Murat C."/>
            <person name="Riley R."/>
            <person name="Ohm R."/>
            <person name="Sun H."/>
            <person name="Tunlid A."/>
            <person name="Henrissat B."/>
            <person name="Grigoriev I.V."/>
            <person name="Hibbett D.S."/>
            <person name="Martin F."/>
        </authorList>
    </citation>
    <scope>NUCLEOTIDE SEQUENCE [LARGE SCALE GENOMIC DNA]</scope>
    <source>
        <strain evidence="6">Foug A</strain>
    </source>
</reference>
<dbReference type="PANTHER" id="PTHR28032:SF1">
    <property type="entry name" value="FI02826P"/>
    <property type="match status" value="1"/>
</dbReference>
<dbReference type="Gene3D" id="1.20.58.1590">
    <property type="entry name" value="Tethering factor for nuclear proteasome Cut8/Sts1"/>
    <property type="match status" value="1"/>
</dbReference>
<keyword evidence="2 3" id="KW-0539">Nucleus</keyword>
<dbReference type="PANTHER" id="PTHR28032">
    <property type="entry name" value="FI02826P"/>
    <property type="match status" value="1"/>
</dbReference>
<dbReference type="Proteomes" id="UP000053989">
    <property type="component" value="Unassembled WGS sequence"/>
</dbReference>
<evidence type="ECO:0000256" key="1">
    <source>
        <dbReference type="ARBA" id="ARBA00006199"/>
    </source>
</evidence>
<dbReference type="InterPro" id="IPR013868">
    <property type="entry name" value="Cut8/Sts1_fam"/>
</dbReference>
<keyword evidence="3" id="KW-0813">Transport</keyword>
<dbReference type="InParanoid" id="A0A0C3AMS0"/>
<keyword evidence="6" id="KW-1185">Reference proteome</keyword>